<evidence type="ECO:0000313" key="4">
    <source>
        <dbReference type="Proteomes" id="UP000502331"/>
    </source>
</evidence>
<dbReference type="PANTHER" id="PTHR12110:SF41">
    <property type="entry name" value="INOSOSE DEHYDRATASE"/>
    <property type="match status" value="1"/>
</dbReference>
<protein>
    <recommendedName>
        <fullName evidence="2">Xylose isomerase-like TIM barrel domain-containing protein</fullName>
    </recommendedName>
</protein>
<keyword evidence="1" id="KW-0119">Carbohydrate metabolism</keyword>
<evidence type="ECO:0000256" key="1">
    <source>
        <dbReference type="ARBA" id="ARBA00023277"/>
    </source>
</evidence>
<dbReference type="InterPro" id="IPR036237">
    <property type="entry name" value="Xyl_isomerase-like_sf"/>
</dbReference>
<dbReference type="Gene3D" id="3.20.20.150">
    <property type="entry name" value="Divalent-metal-dependent TIM barrel enzymes"/>
    <property type="match status" value="1"/>
</dbReference>
<gene>
    <name evidence="3" type="ORF">D3791_05560</name>
</gene>
<dbReference type="InterPro" id="IPR050312">
    <property type="entry name" value="IolE/XylAMocC-like"/>
</dbReference>
<dbReference type="InterPro" id="IPR013022">
    <property type="entry name" value="Xyl_isomerase-like_TIM-brl"/>
</dbReference>
<dbReference type="PANTHER" id="PTHR12110">
    <property type="entry name" value="HYDROXYPYRUVATE ISOMERASE"/>
    <property type="match status" value="1"/>
</dbReference>
<name>A0A6H0SGJ1_9MICC</name>
<organism evidence="3 4">
    <name type="scientific">Glutamicibacter mishrai</name>
    <dbReference type="NCBI Taxonomy" id="1775880"/>
    <lineage>
        <taxon>Bacteria</taxon>
        <taxon>Bacillati</taxon>
        <taxon>Actinomycetota</taxon>
        <taxon>Actinomycetes</taxon>
        <taxon>Micrococcales</taxon>
        <taxon>Micrococcaceae</taxon>
        <taxon>Glutamicibacter</taxon>
    </lineage>
</organism>
<sequence length="343" mass="37823">MGSGRRGDGMSLDLRWSTDIVTFFNPEYWDMPAEQAYSEWERKVDEDPHRFFDKMLDGAAEAQLSGIELAPAPGGWVNALRAYGTATAFKKELDRRGLVLSSSYVLPIALKAVVDAPDAKSRAVALNRLHEETAQHAEFLREVGCQTMITSTVPRAEFSETAGVEASADSFAKPADPDLMGSIADVLEGAGKIASESGVHLAIHTDAYSLASRVEDIDTLMSITDPNLVKLCIDAGHIALDGSDAVSVVRKHALRAPILHWKDCAAHLPPHKLSGTPMERHDVMIKSFRVMGEKGIVDWRKWTMTLKEQQWSGWGVAEIDMSVDPIREIREGIEYYDSELSQN</sequence>
<evidence type="ECO:0000259" key="2">
    <source>
        <dbReference type="Pfam" id="PF01261"/>
    </source>
</evidence>
<dbReference type="AlphaFoldDB" id="A0A6H0SGJ1"/>
<dbReference type="EMBL" id="CP032549">
    <property type="protein sequence ID" value="QIV86643.1"/>
    <property type="molecule type" value="Genomic_DNA"/>
</dbReference>
<evidence type="ECO:0000313" key="3">
    <source>
        <dbReference type="EMBL" id="QIV86643.1"/>
    </source>
</evidence>
<accession>A0A6H0SGJ1</accession>
<dbReference type="Pfam" id="PF01261">
    <property type="entry name" value="AP_endonuc_2"/>
    <property type="match status" value="1"/>
</dbReference>
<dbReference type="SUPFAM" id="SSF51658">
    <property type="entry name" value="Xylose isomerase-like"/>
    <property type="match status" value="1"/>
</dbReference>
<keyword evidence="4" id="KW-1185">Reference proteome</keyword>
<reference evidence="3 4" key="1">
    <citation type="submission" date="2018-09" db="EMBL/GenBank/DDBJ databases">
        <title>Glutamicibacter mishrai S5-52T (LMG 29155T = KCTC 39846T).</title>
        <authorList>
            <person name="Das S.K."/>
        </authorList>
    </citation>
    <scope>NUCLEOTIDE SEQUENCE [LARGE SCALE GENOMIC DNA]</scope>
    <source>
        <strain evidence="3 4">S5-52</strain>
    </source>
</reference>
<proteinExistence type="predicted"/>
<feature type="domain" description="Xylose isomerase-like TIM barrel" evidence="2">
    <location>
        <begin position="59"/>
        <end position="337"/>
    </location>
</feature>
<dbReference type="Proteomes" id="UP000502331">
    <property type="component" value="Chromosome"/>
</dbReference>